<dbReference type="KEGG" id="hyj:FHG12_20300"/>
<keyword evidence="4" id="KW-1185">Reference proteome</keyword>
<proteinExistence type="predicted"/>
<protein>
    <recommendedName>
        <fullName evidence="5">DUF4148 domain-containing protein</fullName>
    </recommendedName>
</protein>
<reference evidence="3 4" key="1">
    <citation type="submission" date="2019-06" db="EMBL/GenBank/DDBJ databases">
        <authorList>
            <person name="Srinivasan S."/>
        </authorList>
    </citation>
    <scope>NUCLEOTIDE SEQUENCE [LARGE SCALE GENOMIC DNA]</scope>
    <source>
        <strain evidence="3 4">17J68-5</strain>
    </source>
</reference>
<feature type="compositionally biased region" description="Basic and acidic residues" evidence="1">
    <location>
        <begin position="78"/>
        <end position="90"/>
    </location>
</feature>
<feature type="region of interest" description="Disordered" evidence="1">
    <location>
        <begin position="78"/>
        <end position="107"/>
    </location>
</feature>
<evidence type="ECO:0000256" key="1">
    <source>
        <dbReference type="SAM" id="MobiDB-lite"/>
    </source>
</evidence>
<dbReference type="AlphaFoldDB" id="A0A5B8A6D7"/>
<sequence length="107" mass="11918">MKKLPVLSALLFLVLGTASAQTTTPRVTAQQHAQSARIQAGVQSGELTRTEAARLKARQTALRNEKIMARADGRISVPERKELRRDEARTSRAIYRQKHDAQVSTPR</sequence>
<name>A0A5B8A6D7_9BACT</name>
<keyword evidence="2" id="KW-0732">Signal</keyword>
<feature type="chain" id="PRO_5023051993" description="DUF4148 domain-containing protein" evidence="2">
    <location>
        <begin position="21"/>
        <end position="107"/>
    </location>
</feature>
<evidence type="ECO:0008006" key="5">
    <source>
        <dbReference type="Google" id="ProtNLM"/>
    </source>
</evidence>
<dbReference type="EMBL" id="CP040896">
    <property type="protein sequence ID" value="QDA62295.1"/>
    <property type="molecule type" value="Genomic_DNA"/>
</dbReference>
<dbReference type="OrthoDB" id="886826at2"/>
<dbReference type="Proteomes" id="UP000305398">
    <property type="component" value="Chromosome"/>
</dbReference>
<evidence type="ECO:0000313" key="3">
    <source>
        <dbReference type="EMBL" id="QDA62295.1"/>
    </source>
</evidence>
<evidence type="ECO:0000313" key="4">
    <source>
        <dbReference type="Proteomes" id="UP000305398"/>
    </source>
</evidence>
<gene>
    <name evidence="3" type="ORF">FHG12_20300</name>
</gene>
<accession>A0A5B8A6D7</accession>
<dbReference type="RefSeq" id="WP_139517526.1">
    <property type="nucleotide sequence ID" value="NZ_CP040896.1"/>
</dbReference>
<organism evidence="3 4">
    <name type="scientific">Hymenobacter jejuensis</name>
    <dbReference type="NCBI Taxonomy" id="2502781"/>
    <lineage>
        <taxon>Bacteria</taxon>
        <taxon>Pseudomonadati</taxon>
        <taxon>Bacteroidota</taxon>
        <taxon>Cytophagia</taxon>
        <taxon>Cytophagales</taxon>
        <taxon>Hymenobacteraceae</taxon>
        <taxon>Hymenobacter</taxon>
    </lineage>
</organism>
<feature type="signal peptide" evidence="2">
    <location>
        <begin position="1"/>
        <end position="20"/>
    </location>
</feature>
<evidence type="ECO:0000256" key="2">
    <source>
        <dbReference type="SAM" id="SignalP"/>
    </source>
</evidence>